<gene>
    <name evidence="2" type="ORF">A2376_01190</name>
</gene>
<reference evidence="2 3" key="1">
    <citation type="journal article" date="2016" name="Nat. Commun.">
        <title>Thousands of microbial genomes shed light on interconnected biogeochemical processes in an aquifer system.</title>
        <authorList>
            <person name="Anantharaman K."/>
            <person name="Brown C.T."/>
            <person name="Hug L.A."/>
            <person name="Sharon I."/>
            <person name="Castelle C.J."/>
            <person name="Probst A.J."/>
            <person name="Thomas B.C."/>
            <person name="Singh A."/>
            <person name="Wilkins M.J."/>
            <person name="Karaoz U."/>
            <person name="Brodie E.L."/>
            <person name="Williams K.H."/>
            <person name="Hubbard S.S."/>
            <person name="Banfield J.F."/>
        </authorList>
    </citation>
    <scope>NUCLEOTIDE SEQUENCE [LARGE SCALE GENOMIC DNA]</scope>
</reference>
<comment type="caution">
    <text evidence="2">The sequence shown here is derived from an EMBL/GenBank/DDBJ whole genome shotgun (WGS) entry which is preliminary data.</text>
</comment>
<dbReference type="Pfam" id="PF01796">
    <property type="entry name" value="OB_ChsH2_C"/>
    <property type="match status" value="1"/>
</dbReference>
<dbReference type="InterPro" id="IPR002878">
    <property type="entry name" value="ChsH2_C"/>
</dbReference>
<dbReference type="EMBL" id="MGIC01000048">
    <property type="protein sequence ID" value="OGM81952.1"/>
    <property type="molecule type" value="Genomic_DNA"/>
</dbReference>
<sequence length="129" mass="14763">MSLELTPRVLKEEAYQFSGRGEVYSFTVVSSEAATEEFQDQTPYTEALVRLEEGPLTTAMLTDLEEEWVPKEIEGEIRSVRRDKVWIGMLVEEVTRKLKISGDPKRGLIIYGRKFRPILGLQQEEQPSG</sequence>
<name>A0A1F8D0C8_9BACT</name>
<protein>
    <recommendedName>
        <fullName evidence="1">ChsH2 C-terminal OB-fold domain-containing protein</fullName>
    </recommendedName>
</protein>
<dbReference type="AlphaFoldDB" id="A0A1F8D0C8"/>
<evidence type="ECO:0000313" key="2">
    <source>
        <dbReference type="EMBL" id="OGM81952.1"/>
    </source>
</evidence>
<dbReference type="Proteomes" id="UP000178330">
    <property type="component" value="Unassembled WGS sequence"/>
</dbReference>
<organism evidence="2 3">
    <name type="scientific">Candidatus Woesebacteria bacterium RIFOXYB1_FULL_47_31</name>
    <dbReference type="NCBI Taxonomy" id="1802542"/>
    <lineage>
        <taxon>Bacteria</taxon>
        <taxon>Candidatus Woeseibacteriota</taxon>
    </lineage>
</organism>
<accession>A0A1F8D0C8</accession>
<dbReference type="InterPro" id="IPR012340">
    <property type="entry name" value="NA-bd_OB-fold"/>
</dbReference>
<evidence type="ECO:0000313" key="3">
    <source>
        <dbReference type="Proteomes" id="UP000178330"/>
    </source>
</evidence>
<dbReference type="SUPFAM" id="SSF50249">
    <property type="entry name" value="Nucleic acid-binding proteins"/>
    <property type="match status" value="1"/>
</dbReference>
<feature type="domain" description="ChsH2 C-terminal OB-fold" evidence="1">
    <location>
        <begin position="16"/>
        <end position="94"/>
    </location>
</feature>
<proteinExistence type="predicted"/>
<evidence type="ECO:0000259" key="1">
    <source>
        <dbReference type="Pfam" id="PF01796"/>
    </source>
</evidence>